<comment type="similarity">
    <text evidence="6">Belongs to the HepT RNase toxin family.</text>
</comment>
<dbReference type="Pfam" id="PF01934">
    <property type="entry name" value="HepT-like"/>
    <property type="match status" value="1"/>
</dbReference>
<dbReference type="GO" id="GO:0110001">
    <property type="term" value="C:toxin-antitoxin complex"/>
    <property type="evidence" value="ECO:0007669"/>
    <property type="project" value="InterPro"/>
</dbReference>
<keyword evidence="2" id="KW-1277">Toxin-antitoxin system</keyword>
<evidence type="ECO:0000313" key="8">
    <source>
        <dbReference type="Proteomes" id="UP000178429"/>
    </source>
</evidence>
<dbReference type="PANTHER" id="PTHR34139">
    <property type="entry name" value="UPF0331 PROTEIN MJ0127"/>
    <property type="match status" value="1"/>
</dbReference>
<evidence type="ECO:0000256" key="6">
    <source>
        <dbReference type="ARBA" id="ARBA00024207"/>
    </source>
</evidence>
<evidence type="ECO:0000256" key="1">
    <source>
        <dbReference type="ARBA" id="ARBA00022553"/>
    </source>
</evidence>
<accession>A0A1F8BZ16</accession>
<dbReference type="Gene3D" id="1.20.120.580">
    <property type="entry name" value="bsu32300-like"/>
    <property type="match status" value="1"/>
</dbReference>
<name>A0A1F8BZ16_9BACT</name>
<gene>
    <name evidence="7" type="ORF">A2975_00355</name>
</gene>
<dbReference type="InterPro" id="IPR051813">
    <property type="entry name" value="HepT_RNase_toxin"/>
</dbReference>
<comment type="caution">
    <text evidence="7">The sequence shown here is derived from an EMBL/GenBank/DDBJ whole genome shotgun (WGS) entry which is preliminary data.</text>
</comment>
<keyword evidence="4" id="KW-0547">Nucleotide-binding</keyword>
<evidence type="ECO:0000313" key="7">
    <source>
        <dbReference type="EMBL" id="OGM68809.1"/>
    </source>
</evidence>
<dbReference type="InterPro" id="IPR037038">
    <property type="entry name" value="HepT-like_sf"/>
</dbReference>
<evidence type="ECO:0008006" key="9">
    <source>
        <dbReference type="Google" id="ProtNLM"/>
    </source>
</evidence>
<dbReference type="STRING" id="1802525.A2975_00355"/>
<evidence type="ECO:0000256" key="5">
    <source>
        <dbReference type="ARBA" id="ARBA00022801"/>
    </source>
</evidence>
<dbReference type="EMBL" id="MGHL01000017">
    <property type="protein sequence ID" value="OGM68809.1"/>
    <property type="molecule type" value="Genomic_DNA"/>
</dbReference>
<dbReference type="InterPro" id="IPR008201">
    <property type="entry name" value="HepT-like"/>
</dbReference>
<evidence type="ECO:0000256" key="4">
    <source>
        <dbReference type="ARBA" id="ARBA00022741"/>
    </source>
</evidence>
<dbReference type="GO" id="GO:0016787">
    <property type="term" value="F:hydrolase activity"/>
    <property type="evidence" value="ECO:0007669"/>
    <property type="project" value="UniProtKB-KW"/>
</dbReference>
<keyword evidence="3" id="KW-0540">Nuclease</keyword>
<dbReference type="PANTHER" id="PTHR34139:SF1">
    <property type="entry name" value="RNASE MJ1380-RELATED"/>
    <property type="match status" value="1"/>
</dbReference>
<evidence type="ECO:0000256" key="3">
    <source>
        <dbReference type="ARBA" id="ARBA00022722"/>
    </source>
</evidence>
<dbReference type="Proteomes" id="UP000178429">
    <property type="component" value="Unassembled WGS sequence"/>
</dbReference>
<dbReference type="GO" id="GO:0004540">
    <property type="term" value="F:RNA nuclease activity"/>
    <property type="evidence" value="ECO:0007669"/>
    <property type="project" value="InterPro"/>
</dbReference>
<keyword evidence="1" id="KW-0597">Phosphoprotein</keyword>
<protein>
    <recommendedName>
        <fullName evidence="9">DUF86 domain-containing protein</fullName>
    </recommendedName>
</protein>
<sequence length="112" mass="13005">MSRTPKLYLEDIIKSIENINKYVSGLDLESFGKDQKTVDAVVRNIEIVGEAAKNLSEEYQEQYPKIPWSQIMATRNKVVHEYFGVDLEILWETIKEDLPALKKQVEEIAEDF</sequence>
<dbReference type="AlphaFoldDB" id="A0A1F8BZ16"/>
<dbReference type="GO" id="GO:0000166">
    <property type="term" value="F:nucleotide binding"/>
    <property type="evidence" value="ECO:0007669"/>
    <property type="project" value="UniProtKB-KW"/>
</dbReference>
<proteinExistence type="inferred from homology"/>
<organism evidence="7 8">
    <name type="scientific">Candidatus Woesebacteria bacterium RIFCSPLOWO2_01_FULL_44_14</name>
    <dbReference type="NCBI Taxonomy" id="1802525"/>
    <lineage>
        <taxon>Bacteria</taxon>
        <taxon>Candidatus Woeseibacteriota</taxon>
    </lineage>
</organism>
<evidence type="ECO:0000256" key="2">
    <source>
        <dbReference type="ARBA" id="ARBA00022649"/>
    </source>
</evidence>
<reference evidence="7 8" key="1">
    <citation type="journal article" date="2016" name="Nat. Commun.">
        <title>Thousands of microbial genomes shed light on interconnected biogeochemical processes in an aquifer system.</title>
        <authorList>
            <person name="Anantharaman K."/>
            <person name="Brown C.T."/>
            <person name="Hug L.A."/>
            <person name="Sharon I."/>
            <person name="Castelle C.J."/>
            <person name="Probst A.J."/>
            <person name="Thomas B.C."/>
            <person name="Singh A."/>
            <person name="Wilkins M.J."/>
            <person name="Karaoz U."/>
            <person name="Brodie E.L."/>
            <person name="Williams K.H."/>
            <person name="Hubbard S.S."/>
            <person name="Banfield J.F."/>
        </authorList>
    </citation>
    <scope>NUCLEOTIDE SEQUENCE [LARGE SCALE GENOMIC DNA]</scope>
</reference>
<keyword evidence="5" id="KW-0378">Hydrolase</keyword>